<gene>
    <name evidence="2" type="ORF">EYF80_056023</name>
</gene>
<feature type="compositionally biased region" description="Basic and acidic residues" evidence="1">
    <location>
        <begin position="90"/>
        <end position="107"/>
    </location>
</feature>
<dbReference type="EMBL" id="SRLO01002122">
    <property type="protein sequence ID" value="TNN33815.1"/>
    <property type="molecule type" value="Genomic_DNA"/>
</dbReference>
<organism evidence="2 3">
    <name type="scientific">Liparis tanakae</name>
    <name type="common">Tanaka's snailfish</name>
    <dbReference type="NCBI Taxonomy" id="230148"/>
    <lineage>
        <taxon>Eukaryota</taxon>
        <taxon>Metazoa</taxon>
        <taxon>Chordata</taxon>
        <taxon>Craniata</taxon>
        <taxon>Vertebrata</taxon>
        <taxon>Euteleostomi</taxon>
        <taxon>Actinopterygii</taxon>
        <taxon>Neopterygii</taxon>
        <taxon>Teleostei</taxon>
        <taxon>Neoteleostei</taxon>
        <taxon>Acanthomorphata</taxon>
        <taxon>Eupercaria</taxon>
        <taxon>Perciformes</taxon>
        <taxon>Cottioidei</taxon>
        <taxon>Cottales</taxon>
        <taxon>Liparidae</taxon>
        <taxon>Liparis</taxon>
    </lineage>
</organism>
<name>A0A4Z2EY68_9TELE</name>
<evidence type="ECO:0000313" key="3">
    <source>
        <dbReference type="Proteomes" id="UP000314294"/>
    </source>
</evidence>
<dbReference type="Proteomes" id="UP000314294">
    <property type="component" value="Unassembled WGS sequence"/>
</dbReference>
<feature type="region of interest" description="Disordered" evidence="1">
    <location>
        <begin position="56"/>
        <end position="158"/>
    </location>
</feature>
<feature type="compositionally biased region" description="Low complexity" evidence="1">
    <location>
        <begin position="56"/>
        <end position="73"/>
    </location>
</feature>
<proteinExistence type="predicted"/>
<evidence type="ECO:0000313" key="2">
    <source>
        <dbReference type="EMBL" id="TNN33815.1"/>
    </source>
</evidence>
<evidence type="ECO:0000256" key="1">
    <source>
        <dbReference type="SAM" id="MobiDB-lite"/>
    </source>
</evidence>
<dbReference type="AlphaFoldDB" id="A0A4Z2EY68"/>
<comment type="caution">
    <text evidence="2">The sequence shown here is derived from an EMBL/GenBank/DDBJ whole genome shotgun (WGS) entry which is preliminary data.</text>
</comment>
<reference evidence="2 3" key="1">
    <citation type="submission" date="2019-03" db="EMBL/GenBank/DDBJ databases">
        <title>First draft genome of Liparis tanakae, snailfish: a comprehensive survey of snailfish specific genes.</title>
        <authorList>
            <person name="Kim W."/>
            <person name="Song I."/>
            <person name="Jeong J.-H."/>
            <person name="Kim D."/>
            <person name="Kim S."/>
            <person name="Ryu S."/>
            <person name="Song J.Y."/>
            <person name="Lee S.K."/>
        </authorList>
    </citation>
    <scope>NUCLEOTIDE SEQUENCE [LARGE SCALE GENOMIC DNA]</scope>
    <source>
        <tissue evidence="2">Muscle</tissue>
    </source>
</reference>
<keyword evidence="3" id="KW-1185">Reference proteome</keyword>
<sequence>MWSHLDLHLEAVIEGSPEDEVTRRPDQKLLPLPLRHCSDGSVLIRHLEINIDQRRSLTSGSLPSGGLSRAPGPDQQDPSGVSALEENLSEEQRRNTHSFGERQRADASFEGSQAHDLQRGQTDAVPDPDLRLQSLKTEDRDHISPLDSHGPQETPRGVLTRYSMNPVTPETNVGAPGLKKQMEGEDPFIGWGQMLGSVAAMQRDQAEANRQLL</sequence>
<accession>A0A4Z2EY68</accession>
<protein>
    <submittedName>
        <fullName evidence="2">Uncharacterized protein</fullName>
    </submittedName>
</protein>